<sequence length="48" mass="5514">MVVKLREADEWKPVQRQRRPASPDARGAFLVNREVDRGSYSNGQLSDK</sequence>
<dbReference type="AlphaFoldDB" id="T0M3P6"/>
<evidence type="ECO:0000313" key="2">
    <source>
        <dbReference type="EMBL" id="EQB58186.1"/>
    </source>
</evidence>
<organism evidence="2 3">
    <name type="scientific">Colletotrichum gloeosporioides (strain Cg-14)</name>
    <name type="common">Anthracnose fungus</name>
    <name type="synonym">Glomerella cingulata</name>
    <dbReference type="NCBI Taxonomy" id="1237896"/>
    <lineage>
        <taxon>Eukaryota</taxon>
        <taxon>Fungi</taxon>
        <taxon>Dikarya</taxon>
        <taxon>Ascomycota</taxon>
        <taxon>Pezizomycotina</taxon>
        <taxon>Sordariomycetes</taxon>
        <taxon>Hypocreomycetidae</taxon>
        <taxon>Glomerellales</taxon>
        <taxon>Glomerellaceae</taxon>
        <taxon>Colletotrichum</taxon>
        <taxon>Colletotrichum gloeosporioides species complex</taxon>
    </lineage>
</organism>
<dbReference type="HOGENOM" id="CLU_3159934_0_0_1"/>
<comment type="caution">
    <text evidence="2">The sequence shown here is derived from an EMBL/GenBank/DDBJ whole genome shotgun (WGS) entry which is preliminary data.</text>
</comment>
<dbReference type="EMBL" id="AMYD01000340">
    <property type="protein sequence ID" value="EQB58186.1"/>
    <property type="molecule type" value="Genomic_DNA"/>
</dbReference>
<protein>
    <submittedName>
        <fullName evidence="2">Uncharacterized protein</fullName>
    </submittedName>
</protein>
<feature type="compositionally biased region" description="Polar residues" evidence="1">
    <location>
        <begin position="39"/>
        <end position="48"/>
    </location>
</feature>
<feature type="compositionally biased region" description="Basic and acidic residues" evidence="1">
    <location>
        <begin position="1"/>
        <end position="13"/>
    </location>
</feature>
<evidence type="ECO:0000256" key="1">
    <source>
        <dbReference type="SAM" id="MobiDB-lite"/>
    </source>
</evidence>
<dbReference type="Proteomes" id="UP000015530">
    <property type="component" value="Unassembled WGS sequence"/>
</dbReference>
<proteinExistence type="predicted"/>
<gene>
    <name evidence="2" type="ORF">CGLO_01601</name>
</gene>
<reference evidence="3" key="1">
    <citation type="journal article" date="2013" name="Mol. Plant Microbe Interact.">
        <title>Global aspects of pacC regulation of pathogenicity genes in Colletotrichum gloeosporioides as revealed by transcriptome analysis.</title>
        <authorList>
            <person name="Alkan N."/>
            <person name="Meng X."/>
            <person name="Friedlander G."/>
            <person name="Reuveni E."/>
            <person name="Sukno S."/>
            <person name="Sherman A."/>
            <person name="Thon M."/>
            <person name="Fluhr R."/>
            <person name="Prusky D."/>
        </authorList>
    </citation>
    <scope>NUCLEOTIDE SEQUENCE [LARGE SCALE GENOMIC DNA]</scope>
    <source>
        <strain evidence="3">Cg-14</strain>
    </source>
</reference>
<accession>T0M3P6</accession>
<evidence type="ECO:0000313" key="3">
    <source>
        <dbReference type="Proteomes" id="UP000015530"/>
    </source>
</evidence>
<name>T0M3P6_COLGC</name>
<feature type="region of interest" description="Disordered" evidence="1">
    <location>
        <begin position="1"/>
        <end position="48"/>
    </location>
</feature>